<protein>
    <submittedName>
        <fullName evidence="4">Type IV secretion system protein virB9</fullName>
    </submittedName>
</protein>
<proteinExistence type="inferred from homology"/>
<feature type="chain" id="PRO_5028995165" evidence="3">
    <location>
        <begin position="27"/>
        <end position="272"/>
    </location>
</feature>
<dbReference type="EMBL" id="CADIJQ010000024">
    <property type="protein sequence ID" value="CAB3744842.1"/>
    <property type="molecule type" value="Genomic_DNA"/>
</dbReference>
<accession>A0A6S7CA63</accession>
<evidence type="ECO:0000313" key="4">
    <source>
        <dbReference type="EMBL" id="CAB3744842.1"/>
    </source>
</evidence>
<dbReference type="CDD" id="cd06911">
    <property type="entry name" value="VirB9_CagX_TrbG"/>
    <property type="match status" value="1"/>
</dbReference>
<reference evidence="4 5" key="1">
    <citation type="submission" date="2020-04" db="EMBL/GenBank/DDBJ databases">
        <authorList>
            <person name="De Canck E."/>
        </authorList>
    </citation>
    <scope>NUCLEOTIDE SEQUENCE [LARGE SCALE GENOMIC DNA]</scope>
    <source>
        <strain evidence="4 5">LMG 3441</strain>
    </source>
</reference>
<evidence type="ECO:0000313" key="5">
    <source>
        <dbReference type="Proteomes" id="UP000494269"/>
    </source>
</evidence>
<dbReference type="Proteomes" id="UP000494269">
    <property type="component" value="Unassembled WGS sequence"/>
</dbReference>
<dbReference type="Pfam" id="PF03524">
    <property type="entry name" value="CagX"/>
    <property type="match status" value="1"/>
</dbReference>
<sequence>MNVRLKSMAAAALTAALCAAAGPAWSLDQTQASTKDKRVRFADYDSEEVYQVNTSLGVATHIQLNDDEDYVTHAFGDSAAYAFQPVGKHLLLKPKVDQADTNLNYITTKRNYTFLLKYAKERRGGDVYRIVMRYPDADRAKSAEQEQKELVQQELGNSDLAVNWQSYTMSGDVAIGPEAAWDDGAQTSLRFAPGQDLPSVYFVDADGQEVVSNRHMDGERTIVLHRVASRWHLRLGNKVVAVYNEAPLGARPLPTGTISPSVERVLREEPPK</sequence>
<dbReference type="InterPro" id="IPR038161">
    <property type="entry name" value="VirB9/CagX/TrbG_C_sf"/>
</dbReference>
<comment type="similarity">
    <text evidence="1">Belongs to the TrbG/VirB9 family.</text>
</comment>
<feature type="signal peptide" evidence="3">
    <location>
        <begin position="1"/>
        <end position="26"/>
    </location>
</feature>
<gene>
    <name evidence="4" type="primary">virB9_2</name>
    <name evidence="4" type="ORF">LMG3441_06240</name>
</gene>
<evidence type="ECO:0000256" key="1">
    <source>
        <dbReference type="ARBA" id="ARBA00006135"/>
    </source>
</evidence>
<dbReference type="InterPro" id="IPR010258">
    <property type="entry name" value="Conjugal_tfr_TrbG/VirB9/CagX"/>
</dbReference>
<organism evidence="4 5">
    <name type="scientific">Achromobacter kerstersii</name>
    <dbReference type="NCBI Taxonomy" id="1353890"/>
    <lineage>
        <taxon>Bacteria</taxon>
        <taxon>Pseudomonadati</taxon>
        <taxon>Pseudomonadota</taxon>
        <taxon>Betaproteobacteria</taxon>
        <taxon>Burkholderiales</taxon>
        <taxon>Alcaligenaceae</taxon>
        <taxon>Achromobacter</taxon>
    </lineage>
</organism>
<dbReference type="AlphaFoldDB" id="A0A6S7CA63"/>
<dbReference type="InterPro" id="IPR033645">
    <property type="entry name" value="VirB9/CagX/TrbG_C"/>
</dbReference>
<evidence type="ECO:0000256" key="2">
    <source>
        <dbReference type="ARBA" id="ARBA00022729"/>
    </source>
</evidence>
<evidence type="ECO:0000256" key="3">
    <source>
        <dbReference type="SAM" id="SignalP"/>
    </source>
</evidence>
<name>A0A6S7CA63_9BURK</name>
<keyword evidence="5" id="KW-1185">Reference proteome</keyword>
<dbReference type="Gene3D" id="2.60.40.2500">
    <property type="match status" value="1"/>
</dbReference>
<keyword evidence="2 3" id="KW-0732">Signal</keyword>
<dbReference type="RefSeq" id="WP_175172137.1">
    <property type="nucleotide sequence ID" value="NZ_CADIJQ010000024.1"/>
</dbReference>